<dbReference type="RefSeq" id="WP_385942473.1">
    <property type="nucleotide sequence ID" value="NZ_JBHSOZ010000009.1"/>
</dbReference>
<name>A0ABW0YR87_9BACI</name>
<organism evidence="1 2">
    <name type="scientific">Thalassorhabdus alkalitolerans</name>
    <dbReference type="NCBI Taxonomy" id="2282697"/>
    <lineage>
        <taxon>Bacteria</taxon>
        <taxon>Bacillati</taxon>
        <taxon>Bacillota</taxon>
        <taxon>Bacilli</taxon>
        <taxon>Bacillales</taxon>
        <taxon>Bacillaceae</taxon>
        <taxon>Thalassorhabdus</taxon>
    </lineage>
</organism>
<proteinExistence type="predicted"/>
<comment type="caution">
    <text evidence="1">The sequence shown here is derived from an EMBL/GenBank/DDBJ whole genome shotgun (WGS) entry which is preliminary data.</text>
</comment>
<dbReference type="EMBL" id="JBHSOZ010000009">
    <property type="protein sequence ID" value="MFC5713987.1"/>
    <property type="molecule type" value="Genomic_DNA"/>
</dbReference>
<gene>
    <name evidence="1" type="ORF">ACFPU1_14580</name>
</gene>
<dbReference type="Proteomes" id="UP001596142">
    <property type="component" value="Unassembled WGS sequence"/>
</dbReference>
<accession>A0ABW0YR87</accession>
<evidence type="ECO:0000313" key="2">
    <source>
        <dbReference type="Proteomes" id="UP001596142"/>
    </source>
</evidence>
<reference evidence="2" key="1">
    <citation type="journal article" date="2019" name="Int. J. Syst. Evol. Microbiol.">
        <title>The Global Catalogue of Microorganisms (GCM) 10K type strain sequencing project: providing services to taxonomists for standard genome sequencing and annotation.</title>
        <authorList>
            <consortium name="The Broad Institute Genomics Platform"/>
            <consortium name="The Broad Institute Genome Sequencing Center for Infectious Disease"/>
            <person name="Wu L."/>
            <person name="Ma J."/>
        </authorList>
    </citation>
    <scope>NUCLEOTIDE SEQUENCE [LARGE SCALE GENOMIC DNA]</scope>
    <source>
        <strain evidence="2">CECT 7184</strain>
    </source>
</reference>
<protein>
    <submittedName>
        <fullName evidence="1">Uncharacterized protein</fullName>
    </submittedName>
</protein>
<keyword evidence="2" id="KW-1185">Reference proteome</keyword>
<sequence>MTLHPGGIRRSLDKPPPRQLLLFSPFQEQPGRFYDFLLSFSLLSILESGIILL</sequence>
<evidence type="ECO:0000313" key="1">
    <source>
        <dbReference type="EMBL" id="MFC5713987.1"/>
    </source>
</evidence>